<organism evidence="2 3">
    <name type="scientific">Rhinocladiella mackenziei CBS 650.93</name>
    <dbReference type="NCBI Taxonomy" id="1442369"/>
    <lineage>
        <taxon>Eukaryota</taxon>
        <taxon>Fungi</taxon>
        <taxon>Dikarya</taxon>
        <taxon>Ascomycota</taxon>
        <taxon>Pezizomycotina</taxon>
        <taxon>Eurotiomycetes</taxon>
        <taxon>Chaetothyriomycetidae</taxon>
        <taxon>Chaetothyriales</taxon>
        <taxon>Herpotrichiellaceae</taxon>
        <taxon>Rhinocladiella</taxon>
    </lineage>
</organism>
<reference evidence="2 3" key="1">
    <citation type="submission" date="2015-01" db="EMBL/GenBank/DDBJ databases">
        <title>The Genome Sequence of Rhinocladiella mackenzie CBS 650.93.</title>
        <authorList>
            <consortium name="The Broad Institute Genomics Platform"/>
            <person name="Cuomo C."/>
            <person name="de Hoog S."/>
            <person name="Gorbushina A."/>
            <person name="Stielow B."/>
            <person name="Teixiera M."/>
            <person name="Abouelleil A."/>
            <person name="Chapman S.B."/>
            <person name="Priest M."/>
            <person name="Young S.K."/>
            <person name="Wortman J."/>
            <person name="Nusbaum C."/>
            <person name="Birren B."/>
        </authorList>
    </citation>
    <scope>NUCLEOTIDE SEQUENCE [LARGE SCALE GENOMIC DNA]</scope>
    <source>
        <strain evidence="2 3">CBS 650.93</strain>
    </source>
</reference>
<keyword evidence="3" id="KW-1185">Reference proteome</keyword>
<proteinExistence type="predicted"/>
<dbReference type="HOGENOM" id="CLU_038185_0_0_1"/>
<dbReference type="STRING" id="1442369.A0A0D2IWF1"/>
<gene>
    <name evidence="2" type="ORF">Z518_01426</name>
</gene>
<protein>
    <submittedName>
        <fullName evidence="2">Rhinocladiella mackenziei CBS 650.93 unplaced genomic scaffold supercont1.1, whole genome shotgun sequence</fullName>
    </submittedName>
</protein>
<dbReference type="GeneID" id="25289497"/>
<dbReference type="VEuPathDB" id="FungiDB:Z518_01426"/>
<sequence>MAPTTRKKSFGSTQPPPAIFPDISSPLPAGFRPKSKDDDPFEQTFNPFNDDPSDHDSDHSEFGKVRAGKRKKSLKSKEDAKKRKFQIMRRHDPAPELPDLSDEEVIPDSEHDEKHHGVLSVNRQSAPASGKDAQLPPVISIQVNSTTDRKIVVNLSLADLLMPTTVSVPESSIQTSDMGDDPGLEMEGNTLVGGTQKPTYAGFLDLPEELRRPIYRNVFCGPPVDFDVRTDFGRSSALLRICKIVHEEGRKILYGENSFHFARSEEMRGKYWEQHWKEVGYKDIRRFLQTIGPANISNMKFVSFSLSDGTEKHNPGVDLEDRRFVNDPTLHHIFRLIGANANLHKLAVQFAGRSQVLGSDFHFMRAFAEMKCNKLVIFSTFRGRYNRMSYDVKDKLKSAMVMKFENEEQLDSKKKAMDKVKGMDKVKMVYEDVTYVSIIRD</sequence>
<evidence type="ECO:0000313" key="2">
    <source>
        <dbReference type="EMBL" id="KIX10344.1"/>
    </source>
</evidence>
<dbReference type="Proteomes" id="UP000053617">
    <property type="component" value="Unassembled WGS sequence"/>
</dbReference>
<dbReference type="OrthoDB" id="2951834at2759"/>
<evidence type="ECO:0000256" key="1">
    <source>
        <dbReference type="SAM" id="MobiDB-lite"/>
    </source>
</evidence>
<dbReference type="AlphaFoldDB" id="A0A0D2IWF1"/>
<feature type="compositionally biased region" description="Basic and acidic residues" evidence="1">
    <location>
        <begin position="52"/>
        <end position="64"/>
    </location>
</feature>
<name>A0A0D2IWF1_9EURO</name>
<dbReference type="PANTHER" id="PTHR42085:SF2">
    <property type="entry name" value="F-BOX DOMAIN-CONTAINING PROTEIN"/>
    <property type="match status" value="1"/>
</dbReference>
<dbReference type="EMBL" id="KN847475">
    <property type="protein sequence ID" value="KIX10344.1"/>
    <property type="molecule type" value="Genomic_DNA"/>
</dbReference>
<dbReference type="PANTHER" id="PTHR42085">
    <property type="entry name" value="F-BOX DOMAIN-CONTAINING PROTEIN"/>
    <property type="match status" value="1"/>
</dbReference>
<accession>A0A0D2IWF1</accession>
<evidence type="ECO:0000313" key="3">
    <source>
        <dbReference type="Proteomes" id="UP000053617"/>
    </source>
</evidence>
<dbReference type="InterPro" id="IPR038883">
    <property type="entry name" value="AN11006-like"/>
</dbReference>
<feature type="region of interest" description="Disordered" evidence="1">
    <location>
        <begin position="1"/>
        <end position="133"/>
    </location>
</feature>
<dbReference type="RefSeq" id="XP_013277480.1">
    <property type="nucleotide sequence ID" value="XM_013422026.1"/>
</dbReference>